<keyword evidence="2" id="KW-1185">Reference proteome</keyword>
<reference evidence="1" key="1">
    <citation type="submission" date="2022-07" db="EMBL/GenBank/DDBJ databases">
        <title>Genome Sequence of Lecanicillium saksenae.</title>
        <authorList>
            <person name="Buettner E."/>
        </authorList>
    </citation>
    <scope>NUCLEOTIDE SEQUENCE</scope>
    <source>
        <strain evidence="1">VT-O1</strain>
    </source>
</reference>
<accession>A0ACC1QZ00</accession>
<evidence type="ECO:0000313" key="1">
    <source>
        <dbReference type="EMBL" id="KAJ3495116.1"/>
    </source>
</evidence>
<evidence type="ECO:0000313" key="2">
    <source>
        <dbReference type="Proteomes" id="UP001148737"/>
    </source>
</evidence>
<dbReference type="Proteomes" id="UP001148737">
    <property type="component" value="Unassembled WGS sequence"/>
</dbReference>
<name>A0ACC1QZ00_9HYPO</name>
<dbReference type="EMBL" id="JANAKD010000311">
    <property type="protein sequence ID" value="KAJ3495116.1"/>
    <property type="molecule type" value="Genomic_DNA"/>
</dbReference>
<gene>
    <name evidence="1" type="ORF">NLG97_g3625</name>
</gene>
<sequence length="118" mass="12385">MLAIAQDMFGACQTLFKNLYLVGTRRGYRAWLPDSVAISVAWVLGSDSGCTSTVLFGPVTAWWWEMYSPKNLKGSGFASAAGLIAGEGLAGVINVALTLFGVAGDRRGSPIALPGSTR</sequence>
<protein>
    <submittedName>
        <fullName evidence="1">Uncharacterized protein</fullName>
    </submittedName>
</protein>
<proteinExistence type="predicted"/>
<comment type="caution">
    <text evidence="1">The sequence shown here is derived from an EMBL/GenBank/DDBJ whole genome shotgun (WGS) entry which is preliminary data.</text>
</comment>
<organism evidence="1 2">
    <name type="scientific">Lecanicillium saksenae</name>
    <dbReference type="NCBI Taxonomy" id="468837"/>
    <lineage>
        <taxon>Eukaryota</taxon>
        <taxon>Fungi</taxon>
        <taxon>Dikarya</taxon>
        <taxon>Ascomycota</taxon>
        <taxon>Pezizomycotina</taxon>
        <taxon>Sordariomycetes</taxon>
        <taxon>Hypocreomycetidae</taxon>
        <taxon>Hypocreales</taxon>
        <taxon>Cordycipitaceae</taxon>
        <taxon>Lecanicillium</taxon>
    </lineage>
</organism>